<keyword evidence="1" id="KW-0472">Membrane</keyword>
<dbReference type="RefSeq" id="WP_013164874.1">
    <property type="nucleotide sequence ID" value="NC_014217.1"/>
</dbReference>
<dbReference type="HOGENOM" id="CLU_2847697_0_0_5"/>
<evidence type="ECO:0000313" key="2">
    <source>
        <dbReference type="EMBL" id="ADH87369.1"/>
    </source>
</evidence>
<sequence length="65" mass="7273">MRFSAEWWTGFGLVFAALGAITVLFCWWMDRRIARFAAGDAEAHERLSRSAGNNVVEMKKPPEGG</sequence>
<organism evidence="2 3">
    <name type="scientific">Ancylobacter novellus (strain ATCC 8093 / DSM 506 / JCM 20403 / CCM 1077 / IAM 12100 / NBRC 12443 / NCIMB 10456)</name>
    <name type="common">Starkeya novella</name>
    <dbReference type="NCBI Taxonomy" id="639283"/>
    <lineage>
        <taxon>Bacteria</taxon>
        <taxon>Pseudomonadati</taxon>
        <taxon>Pseudomonadota</taxon>
        <taxon>Alphaproteobacteria</taxon>
        <taxon>Hyphomicrobiales</taxon>
        <taxon>Xanthobacteraceae</taxon>
        <taxon>Ancylobacter</taxon>
    </lineage>
</organism>
<dbReference type="Proteomes" id="UP000006633">
    <property type="component" value="Chromosome"/>
</dbReference>
<feature type="transmembrane region" description="Helical" evidence="1">
    <location>
        <begin position="6"/>
        <end position="28"/>
    </location>
</feature>
<name>D6ZZV5_ANCN5</name>
<accession>D6ZZV5</accession>
<dbReference type="AlphaFoldDB" id="D6ZZV5"/>
<gene>
    <name evidence="2" type="ordered locus">Snov_0032</name>
</gene>
<dbReference type="KEGG" id="sno:Snov_0032"/>
<protein>
    <submittedName>
        <fullName evidence="2">Uncharacterized protein</fullName>
    </submittedName>
</protein>
<evidence type="ECO:0000256" key="1">
    <source>
        <dbReference type="SAM" id="Phobius"/>
    </source>
</evidence>
<reference evidence="2 3" key="1">
    <citation type="journal article" date="2012" name="Stand. Genomic Sci.">
        <title>Complete genome sequence of the facultatively chemolithoautotrophic and methylotrophic alpha Proteobacterium Starkeya novella type strain (ATCC 8093(T)).</title>
        <authorList>
            <person name="Kappler U."/>
            <person name="Davenport K."/>
            <person name="Beatson S."/>
            <person name="Lucas S."/>
            <person name="Lapidus A."/>
            <person name="Copeland A."/>
            <person name="Berry K.W."/>
            <person name="Glavina Del Rio T."/>
            <person name="Hammon N."/>
            <person name="Dalin E."/>
            <person name="Tice H."/>
            <person name="Pitluck S."/>
            <person name="Richardson P."/>
            <person name="Bruce D."/>
            <person name="Goodwin L.A."/>
            <person name="Han C."/>
            <person name="Tapia R."/>
            <person name="Detter J.C."/>
            <person name="Chang Y.J."/>
            <person name="Jeffries C.D."/>
            <person name="Land M."/>
            <person name="Hauser L."/>
            <person name="Kyrpides N.C."/>
            <person name="Goker M."/>
            <person name="Ivanova N."/>
            <person name="Klenk H.P."/>
            <person name="Woyke T."/>
        </authorList>
    </citation>
    <scope>NUCLEOTIDE SEQUENCE [LARGE SCALE GENOMIC DNA]</scope>
    <source>
        <strain evidence="3">ATCC 8093 / DSM 506 / JCM 20403 / CCM 1077 / IAM 12100 / NBRC 12443 / NCIMB 10456</strain>
    </source>
</reference>
<dbReference type="STRING" id="639283.Snov_0032"/>
<dbReference type="EMBL" id="CP002026">
    <property type="protein sequence ID" value="ADH87369.1"/>
    <property type="molecule type" value="Genomic_DNA"/>
</dbReference>
<evidence type="ECO:0000313" key="3">
    <source>
        <dbReference type="Proteomes" id="UP000006633"/>
    </source>
</evidence>
<keyword evidence="3" id="KW-1185">Reference proteome</keyword>
<proteinExistence type="predicted"/>
<keyword evidence="1" id="KW-1133">Transmembrane helix</keyword>
<keyword evidence="1" id="KW-0812">Transmembrane</keyword>